<dbReference type="PROSITE" id="PS50005">
    <property type="entry name" value="TPR"/>
    <property type="match status" value="1"/>
</dbReference>
<feature type="domain" description="RNA-polymerase II-associated protein 3-like C-terminal" evidence="7">
    <location>
        <begin position="356"/>
        <end position="453"/>
    </location>
</feature>
<reference evidence="9" key="1">
    <citation type="journal article" date="2018" name="Nat. Microbiol.">
        <title>Leveraging single-cell genomics to expand the fungal tree of life.</title>
        <authorList>
            <person name="Ahrendt S.R."/>
            <person name="Quandt C.A."/>
            <person name="Ciobanu D."/>
            <person name="Clum A."/>
            <person name="Salamov A."/>
            <person name="Andreopoulos B."/>
            <person name="Cheng J.F."/>
            <person name="Woyke T."/>
            <person name="Pelin A."/>
            <person name="Henrissat B."/>
            <person name="Reynolds N.K."/>
            <person name="Benny G.L."/>
            <person name="Smith M.E."/>
            <person name="James T.Y."/>
            <person name="Grigoriev I.V."/>
        </authorList>
    </citation>
    <scope>NUCLEOTIDE SEQUENCE [LARGE SCALE GENOMIC DNA]</scope>
    <source>
        <strain evidence="9">ATCC 52028</strain>
    </source>
</reference>
<dbReference type="PANTHER" id="PTHR46423:SF1">
    <property type="entry name" value="RNA POLYMERASE II-ASSOCIATED PROTEIN 3"/>
    <property type="match status" value="1"/>
</dbReference>
<feature type="repeat" description="TPR" evidence="5">
    <location>
        <begin position="121"/>
        <end position="154"/>
    </location>
</feature>
<dbReference type="SUPFAM" id="SSF48452">
    <property type="entry name" value="TPR-like"/>
    <property type="match status" value="1"/>
</dbReference>
<sequence length="487" mass="51343">MSADIAAQIRRNAGDYQSFVQDLTQWQTKIEPSAQPSASAPAAASASAQPSMIASPAVSAPPQRIRGSDFGAWDKFDVDRALAELDGVPETATVASPAPAAVAPVITASPPTPFIADLEACLIEKEKGNAYFGKGDYTRAVACYTSSLEKDPRHTASRTNRAMAALKLQRWAAAAADCTSVLDGFIDSATGVVVPADPKNVKALWRRGVARRHLNQLVAAKSDLERARVLDPQQAAVKTELERVLEELELSQQAKHDLPAANVPRRRLFIEEINRPIDEKRSSAAAAAAALPSSHSHALQPATQTALAPVSRPSTEAAQQDPPSPAPADSGLLPPATLSASGTASESSTRALPAVPATLSMFERDWRTLARRPDARAALGAYLAQITPAALPSLFGAQLEAEHLADIGAVLADAAGPFGDAASGVARTAAVVRHLAKVPRVGLAFKFLTRREREAVWKNVVLARASQDPALLSELPAIQRAMGLLVN</sequence>
<comment type="similarity">
    <text evidence="3">Belongs to the RPAP3 family.</text>
</comment>
<dbReference type="InterPro" id="IPR051966">
    <property type="entry name" value="RPAP3"/>
</dbReference>
<feature type="compositionally biased region" description="Polar residues" evidence="6">
    <location>
        <begin position="301"/>
        <end position="316"/>
    </location>
</feature>
<dbReference type="PANTHER" id="PTHR46423">
    <property type="entry name" value="RNA POLYMERASE II-ASSOCIATED PROTEIN 3"/>
    <property type="match status" value="1"/>
</dbReference>
<evidence type="ECO:0000256" key="5">
    <source>
        <dbReference type="PROSITE-ProRule" id="PRU00339"/>
    </source>
</evidence>
<gene>
    <name evidence="8" type="ORF">CXG81DRAFT_24286</name>
</gene>
<dbReference type="Gene3D" id="1.25.40.10">
    <property type="entry name" value="Tetratricopeptide repeat domain"/>
    <property type="match status" value="1"/>
</dbReference>
<evidence type="ECO:0000256" key="1">
    <source>
        <dbReference type="ARBA" id="ARBA00022737"/>
    </source>
</evidence>
<dbReference type="STRING" id="1555241.A0A4P9XD41"/>
<dbReference type="AlphaFoldDB" id="A0A4P9XD41"/>
<feature type="compositionally biased region" description="Low complexity" evidence="6">
    <location>
        <begin position="284"/>
        <end position="299"/>
    </location>
</feature>
<keyword evidence="2 5" id="KW-0802">TPR repeat</keyword>
<proteinExistence type="inferred from homology"/>
<evidence type="ECO:0000259" key="7">
    <source>
        <dbReference type="Pfam" id="PF13877"/>
    </source>
</evidence>
<feature type="compositionally biased region" description="Low complexity" evidence="6">
    <location>
        <begin position="317"/>
        <end position="336"/>
    </location>
</feature>
<keyword evidence="1" id="KW-0677">Repeat</keyword>
<name>A0A4P9XD41_9FUNG</name>
<dbReference type="OrthoDB" id="629492at2759"/>
<accession>A0A4P9XD41</accession>
<feature type="compositionally biased region" description="Polar residues" evidence="6">
    <location>
        <begin position="338"/>
        <end position="350"/>
    </location>
</feature>
<feature type="region of interest" description="Disordered" evidence="6">
    <location>
        <begin position="284"/>
        <end position="351"/>
    </location>
</feature>
<dbReference type="GO" id="GO:0101031">
    <property type="term" value="C:protein folding chaperone complex"/>
    <property type="evidence" value="ECO:0007669"/>
    <property type="project" value="TreeGrafter"/>
</dbReference>
<dbReference type="SMART" id="SM00028">
    <property type="entry name" value="TPR"/>
    <property type="match status" value="3"/>
</dbReference>
<dbReference type="Proteomes" id="UP000274922">
    <property type="component" value="Unassembled WGS sequence"/>
</dbReference>
<evidence type="ECO:0000313" key="9">
    <source>
        <dbReference type="Proteomes" id="UP000274922"/>
    </source>
</evidence>
<dbReference type="InterPro" id="IPR011990">
    <property type="entry name" value="TPR-like_helical_dom_sf"/>
</dbReference>
<evidence type="ECO:0000256" key="6">
    <source>
        <dbReference type="SAM" id="MobiDB-lite"/>
    </source>
</evidence>
<keyword evidence="9" id="KW-1185">Reference proteome</keyword>
<evidence type="ECO:0000256" key="2">
    <source>
        <dbReference type="ARBA" id="ARBA00022803"/>
    </source>
</evidence>
<protein>
    <recommendedName>
        <fullName evidence="4">RNA polymerase II-associated protein 3</fullName>
    </recommendedName>
</protein>
<dbReference type="Pfam" id="PF13877">
    <property type="entry name" value="RPAP3_C"/>
    <property type="match status" value="1"/>
</dbReference>
<evidence type="ECO:0000313" key="8">
    <source>
        <dbReference type="EMBL" id="RKP03081.1"/>
    </source>
</evidence>
<evidence type="ECO:0000256" key="3">
    <source>
        <dbReference type="ARBA" id="ARBA00038275"/>
    </source>
</evidence>
<organism evidence="8 9">
    <name type="scientific">Caulochytrium protostelioides</name>
    <dbReference type="NCBI Taxonomy" id="1555241"/>
    <lineage>
        <taxon>Eukaryota</taxon>
        <taxon>Fungi</taxon>
        <taxon>Fungi incertae sedis</taxon>
        <taxon>Chytridiomycota</taxon>
        <taxon>Chytridiomycota incertae sedis</taxon>
        <taxon>Chytridiomycetes</taxon>
        <taxon>Caulochytriales</taxon>
        <taxon>Caulochytriaceae</taxon>
        <taxon>Caulochytrium</taxon>
    </lineage>
</organism>
<dbReference type="InterPro" id="IPR019734">
    <property type="entry name" value="TPR_rpt"/>
</dbReference>
<dbReference type="EMBL" id="ML014129">
    <property type="protein sequence ID" value="RKP03081.1"/>
    <property type="molecule type" value="Genomic_DNA"/>
</dbReference>
<evidence type="ECO:0000256" key="4">
    <source>
        <dbReference type="ARBA" id="ARBA00040133"/>
    </source>
</evidence>
<dbReference type="InterPro" id="IPR025986">
    <property type="entry name" value="RPAP3-like_C"/>
</dbReference>
<dbReference type="Pfam" id="PF13432">
    <property type="entry name" value="TPR_16"/>
    <property type="match status" value="1"/>
</dbReference>